<comment type="caution">
    <text evidence="3">The sequence shown here is derived from an EMBL/GenBank/DDBJ whole genome shotgun (WGS) entry which is preliminary data.</text>
</comment>
<evidence type="ECO:0000259" key="2">
    <source>
        <dbReference type="Pfam" id="PF13568"/>
    </source>
</evidence>
<dbReference type="OrthoDB" id="1011748at2"/>
<feature type="domain" description="Outer membrane protein beta-barrel" evidence="2">
    <location>
        <begin position="21"/>
        <end position="181"/>
    </location>
</feature>
<accession>A0A2T7BKW3</accession>
<dbReference type="InterPro" id="IPR025665">
    <property type="entry name" value="Beta-barrel_OMP_2"/>
</dbReference>
<feature type="chain" id="PRO_5015514654" description="Outer membrane protein beta-barrel domain-containing protein" evidence="1">
    <location>
        <begin position="20"/>
        <end position="207"/>
    </location>
</feature>
<dbReference type="Pfam" id="PF13568">
    <property type="entry name" value="OMP_b-brl_2"/>
    <property type="match status" value="1"/>
</dbReference>
<gene>
    <name evidence="3" type="ORF">DCC81_02180</name>
</gene>
<proteinExistence type="predicted"/>
<keyword evidence="4" id="KW-1185">Reference proteome</keyword>
<dbReference type="EMBL" id="QCYK01000001">
    <property type="protein sequence ID" value="PUZ28315.1"/>
    <property type="molecule type" value="Genomic_DNA"/>
</dbReference>
<evidence type="ECO:0000256" key="1">
    <source>
        <dbReference type="SAM" id="SignalP"/>
    </source>
</evidence>
<evidence type="ECO:0000313" key="4">
    <source>
        <dbReference type="Proteomes" id="UP000244450"/>
    </source>
</evidence>
<dbReference type="AlphaFoldDB" id="A0A2T7BKW3"/>
<name>A0A2T7BKW3_9BACT</name>
<keyword evidence="1" id="KW-0732">Signal</keyword>
<evidence type="ECO:0000313" key="3">
    <source>
        <dbReference type="EMBL" id="PUZ28315.1"/>
    </source>
</evidence>
<dbReference type="Proteomes" id="UP000244450">
    <property type="component" value="Unassembled WGS sequence"/>
</dbReference>
<protein>
    <recommendedName>
        <fullName evidence="2">Outer membrane protein beta-barrel domain-containing protein</fullName>
    </recommendedName>
</protein>
<dbReference type="RefSeq" id="WP_108684954.1">
    <property type="nucleotide sequence ID" value="NZ_QCYK01000001.1"/>
</dbReference>
<feature type="signal peptide" evidence="1">
    <location>
        <begin position="1"/>
        <end position="19"/>
    </location>
</feature>
<sequence>MKKLLLLAVIMMTAAVSFGQVTFGVEAGPNFSSYTAKPDRGDKQTSKIRTSVRAGLTADLPLGNDCYIGTGLFYMGKGGVSKDDSNFKTKLSYLQLPIDFMYKADVGEGKVILAAGPYLALGLGGTAEYSLAGRTISTKIFEDEAGDAKLKRFDMGVGIQVGYQFPMNLYLGLNTDLGLVNAYSNSDVGKWHNTSFAVSVGYKFGGK</sequence>
<organism evidence="3 4">
    <name type="scientific">Chitinophaga parva</name>
    <dbReference type="NCBI Taxonomy" id="2169414"/>
    <lineage>
        <taxon>Bacteria</taxon>
        <taxon>Pseudomonadati</taxon>
        <taxon>Bacteroidota</taxon>
        <taxon>Chitinophagia</taxon>
        <taxon>Chitinophagales</taxon>
        <taxon>Chitinophagaceae</taxon>
        <taxon>Chitinophaga</taxon>
    </lineage>
</organism>
<reference evidence="3 4" key="1">
    <citation type="submission" date="2018-04" db="EMBL/GenBank/DDBJ databases">
        <title>Chitinophaga fuyangensis sp. nov., isolated from soil in a chemical factory.</title>
        <authorList>
            <person name="Chen K."/>
        </authorList>
    </citation>
    <scope>NUCLEOTIDE SEQUENCE [LARGE SCALE GENOMIC DNA]</scope>
    <source>
        <strain evidence="3 4">LY-1</strain>
    </source>
</reference>